<dbReference type="OrthoDB" id="27207at10239"/>
<keyword evidence="2" id="KW-1185">Reference proteome</keyword>
<protein>
    <submittedName>
        <fullName evidence="1">Uncharacterized protein</fullName>
    </submittedName>
</protein>
<dbReference type="GeneID" id="26642876"/>
<accession>A0A0P0I2Z4</accession>
<dbReference type="KEGG" id="vg:26642876"/>
<reference evidence="1 2" key="1">
    <citation type="submission" date="2016-07" db="EMBL/GenBank/DDBJ databases">
        <title>Acinetobacter phage IME200 genome sequence.</title>
        <authorList>
            <person name="Liu Y."/>
            <person name="Bai C."/>
            <person name="Tong Y."/>
            <person name="Mi Z."/>
            <person name="An X."/>
            <person name="Huang Y."/>
            <person name="Li P."/>
            <person name="Yuan Y."/>
            <person name="Niu W."/>
            <person name="Liu H."/>
        </authorList>
    </citation>
    <scope>NUCLEOTIDE SEQUENCE [LARGE SCALE GENOMIC DNA]</scope>
</reference>
<dbReference type="RefSeq" id="YP_009216494.1">
    <property type="nucleotide sequence ID" value="NC_028987.2"/>
</dbReference>
<organism evidence="1 2">
    <name type="scientific">Acinetobacter phage IME-200</name>
    <dbReference type="NCBI Taxonomy" id="1735582"/>
    <lineage>
        <taxon>Viruses</taxon>
        <taxon>Duplodnaviria</taxon>
        <taxon>Heunggongvirae</taxon>
        <taxon>Uroviricota</taxon>
        <taxon>Caudoviricetes</taxon>
        <taxon>Autographivirales</taxon>
        <taxon>Autoscriptoviridae</taxon>
        <taxon>Beijerinckvirinae</taxon>
        <taxon>Friunavirus</taxon>
        <taxon>Friunavirus APK2</taxon>
        <taxon>Friunavirus IME200</taxon>
    </lineage>
</organism>
<evidence type="ECO:0000313" key="2">
    <source>
        <dbReference type="Proteomes" id="UP000202276"/>
    </source>
</evidence>
<sequence>MTEQEIKERLTRNWLVINAAKQLVLFVKEKLNEGKSISTKEDQAQ</sequence>
<proteinExistence type="predicted"/>
<name>A0A0P0I2Z4_9CAUD</name>
<evidence type="ECO:0000313" key="1">
    <source>
        <dbReference type="EMBL" id="ALJ97640.1"/>
    </source>
</evidence>
<dbReference type="Proteomes" id="UP000202276">
    <property type="component" value="Segment"/>
</dbReference>
<dbReference type="EMBL" id="KT804908">
    <property type="protein sequence ID" value="ALJ97640.1"/>
    <property type="molecule type" value="Genomic_DNA"/>
</dbReference>